<dbReference type="OMA" id="AHAQIMK"/>
<proteinExistence type="predicted"/>
<sequence length="1139" mass="130018">MDLEEGRYINWLENWLNEFSDHQYSESDPRDDFTVDFSKYSSLPEVSLEIYNSIKTTGLSLEQLSSYINKLGVIIAQTDLRSISTQPRSKMAKMFSIIFESADISNVLLESINENSYAYVYLMIRVLFEIVLYTESTPVRSFAHAQIMKNKHIINSLISISYNPSIPINPKGVNSVAGGKVNPIGEIGYPSSNFRQNVFEIILLEMLSSTDLNLCCTGIQLLSSVPTIGAKSPQILNSLYLFLIGPDDELSYLSALSLSNILPLIPEEVSLNFVKACYSNTIKSDYNVQRIKNLTLLTLACKGFKSVSTYLYRMIWAVFISLDSHSKLSYQAQAIITEQKIALILASTLVCIEFQMNLKRHRERVEGLLHQNLNLLTLTKSDAPNPEHNRTNLLFIRGLIYGLFLIYFSSEVDKSIIDKMTDLTNITVNNTLNPHKYVNIDKLTDGIDPLINKEDFFSFIYYGTCVKILDFFVKSGNQTVFSQFLDCLKESLKYNPSNVNIIFMAKKCLKYLQNPCSSLINLFTVIEPHINRLDSVTRVKLLVTLVSIIEYSFLMNNENFTSFLSKYNESISNKSLKLIMRPLLQIQNVNYESILCDHDILVHHLYSAVNNETLTESYKTKPIVMDFLTRKSYIGDTNLTVVITKPKFSWGSEYSKILKKQIILNFIENEKQVDCCDVYSNLYKVGILCLRLGFYTEASKIFSSLTFVSEDHYYWLRILYNFSNSCTVSVKKSEDLNTYFSKYISSVKNVLGLFKLMHTVNKLKSQKQVAKCWDYSLNYHLPNSLLHSFVTLILCTKLGIGDLITTLKDKNYQLMKYMKLFMSLKSCFKALEFVFSLKSMETVYLFSCYQGIITIILQVLNSLITTKSKSKVKNIKYEEDYFWAYLQEFDPTLEKPDILYILDVFPPKRKRTLLTNLFTSQKLTPKSTPSHSNTRGNVAVNTNLFKMNYSCENIQMSLETVWLDLVGSLKLTSKDSKIHLFHRDVPTFTNIYKLLQPLSQSYSDAKFIAFLESIIFSEIPTPIGVLKAFPLPYASITATLLAQTRGELELQTVKIQGDIKNSNDKRITHVSILMIFPSLETSGKFLKSVEVMENTVSATVLVRVSQETFMNGTLVSVPTDTKMIPRGVPCPVLLTQKMV</sequence>
<evidence type="ECO:0000313" key="1">
    <source>
        <dbReference type="EMBL" id="EAN32801.1"/>
    </source>
</evidence>
<gene>
    <name evidence="1" type="ordered locus">TP02_0518</name>
</gene>
<dbReference type="Proteomes" id="UP000001949">
    <property type="component" value="Unassembled WGS sequence"/>
</dbReference>
<organism evidence="1 2">
    <name type="scientific">Theileria parva</name>
    <name type="common">East coast fever infection agent</name>
    <dbReference type="NCBI Taxonomy" id="5875"/>
    <lineage>
        <taxon>Eukaryota</taxon>
        <taxon>Sar</taxon>
        <taxon>Alveolata</taxon>
        <taxon>Apicomplexa</taxon>
        <taxon>Aconoidasida</taxon>
        <taxon>Piroplasmida</taxon>
        <taxon>Theileriidae</taxon>
        <taxon>Theileria</taxon>
    </lineage>
</organism>
<dbReference type="InParanoid" id="Q4N4X2"/>
<keyword evidence="2" id="KW-1185">Reference proteome</keyword>
<name>Q4N4X2_THEPA</name>
<accession>Q4N4X2</accession>
<dbReference type="GeneID" id="3501507"/>
<dbReference type="AlphaFoldDB" id="Q4N4X2"/>
<protein>
    <submittedName>
        <fullName evidence="1">Uncharacterized protein</fullName>
    </submittedName>
</protein>
<dbReference type="VEuPathDB" id="PiroplasmaDB:TpMuguga_02g00518"/>
<dbReference type="eggNOG" id="ENOG502TN3J">
    <property type="taxonomic scope" value="Eukaryota"/>
</dbReference>
<dbReference type="KEGG" id="tpv:TP02_0518"/>
<reference evidence="1 2" key="1">
    <citation type="journal article" date="2005" name="Science">
        <title>Genome sequence of Theileria parva, a bovine pathogen that transforms lymphocytes.</title>
        <authorList>
            <person name="Gardner M.J."/>
            <person name="Bishop R."/>
            <person name="Shah T."/>
            <person name="de Villiers E.P."/>
            <person name="Carlton J.M."/>
            <person name="Hall N."/>
            <person name="Ren Q."/>
            <person name="Paulsen I.T."/>
            <person name="Pain A."/>
            <person name="Berriman M."/>
            <person name="Wilson R.J.M."/>
            <person name="Sato S."/>
            <person name="Ralph S.A."/>
            <person name="Mann D.J."/>
            <person name="Xiong Z."/>
            <person name="Shallom S.J."/>
            <person name="Weidman J."/>
            <person name="Jiang L."/>
            <person name="Lynn J."/>
            <person name="Weaver B."/>
            <person name="Shoaibi A."/>
            <person name="Domingo A.R."/>
            <person name="Wasawo D."/>
            <person name="Crabtree J."/>
            <person name="Wortman J.R."/>
            <person name="Haas B."/>
            <person name="Angiuoli S.V."/>
            <person name="Creasy T.H."/>
            <person name="Lu C."/>
            <person name="Suh B."/>
            <person name="Silva J.C."/>
            <person name="Utterback T.R."/>
            <person name="Feldblyum T.V."/>
            <person name="Pertea M."/>
            <person name="Allen J."/>
            <person name="Nierman W.C."/>
            <person name="Taracha E.L.N."/>
            <person name="Salzberg S.L."/>
            <person name="White O.R."/>
            <person name="Fitzhugh H.A."/>
            <person name="Morzaria S."/>
            <person name="Venter J.C."/>
            <person name="Fraser C.M."/>
            <person name="Nene V."/>
        </authorList>
    </citation>
    <scope>NUCLEOTIDE SEQUENCE [LARGE SCALE GENOMIC DNA]</scope>
    <source>
        <strain evidence="1 2">Muguga</strain>
    </source>
</reference>
<comment type="caution">
    <text evidence="1">The sequence shown here is derived from an EMBL/GenBank/DDBJ whole genome shotgun (WGS) entry which is preliminary data.</text>
</comment>
<evidence type="ECO:0000313" key="2">
    <source>
        <dbReference type="Proteomes" id="UP000001949"/>
    </source>
</evidence>
<dbReference type="EMBL" id="AAGK01000002">
    <property type="protein sequence ID" value="EAN32801.1"/>
    <property type="molecule type" value="Genomic_DNA"/>
</dbReference>
<dbReference type="RefSeq" id="XP_765084.1">
    <property type="nucleotide sequence ID" value="XM_759991.1"/>
</dbReference>